<evidence type="ECO:0000313" key="16">
    <source>
        <dbReference type="Proteomes" id="UP001497457"/>
    </source>
</evidence>
<keyword evidence="10" id="KW-0472">Membrane</keyword>
<evidence type="ECO:0000256" key="12">
    <source>
        <dbReference type="PROSITE-ProRule" id="PRU10141"/>
    </source>
</evidence>
<evidence type="ECO:0000256" key="11">
    <source>
        <dbReference type="ARBA" id="ARBA00023180"/>
    </source>
</evidence>
<dbReference type="InterPro" id="IPR000719">
    <property type="entry name" value="Prot_kinase_dom"/>
</dbReference>
<keyword evidence="2" id="KW-0723">Serine/threonine-protein kinase</keyword>
<evidence type="ECO:0000313" key="15">
    <source>
        <dbReference type="EMBL" id="CAL5056709.1"/>
    </source>
</evidence>
<feature type="region of interest" description="Disordered" evidence="13">
    <location>
        <begin position="151"/>
        <end position="172"/>
    </location>
</feature>
<dbReference type="PROSITE" id="PS00107">
    <property type="entry name" value="PROTEIN_KINASE_ATP"/>
    <property type="match status" value="1"/>
</dbReference>
<evidence type="ECO:0000256" key="10">
    <source>
        <dbReference type="ARBA" id="ARBA00023136"/>
    </source>
</evidence>
<dbReference type="PANTHER" id="PTHR27006">
    <property type="entry name" value="PROMASTIGOTE SURFACE ANTIGEN PROTEIN PSA"/>
    <property type="match status" value="1"/>
</dbReference>
<dbReference type="Proteomes" id="UP001497457">
    <property type="component" value="Chromosome 4rd"/>
</dbReference>
<keyword evidence="7" id="KW-0418">Kinase</keyword>
<reference evidence="16" key="1">
    <citation type="submission" date="2024-06" db="EMBL/GenBank/DDBJ databases">
        <authorList>
            <person name="Ryan C."/>
        </authorList>
    </citation>
    <scope>NUCLEOTIDE SEQUENCE [LARGE SCALE GENOMIC DNA]</scope>
</reference>
<dbReference type="Gene3D" id="1.20.930.20">
    <property type="entry name" value="Adaptor protein Cbl, N-terminal domain"/>
    <property type="match status" value="1"/>
</dbReference>
<gene>
    <name evidence="15" type="ORF">URODEC1_LOCUS95207</name>
</gene>
<proteinExistence type="predicted"/>
<evidence type="ECO:0000256" key="9">
    <source>
        <dbReference type="ARBA" id="ARBA00022989"/>
    </source>
</evidence>
<dbReference type="GO" id="GO:0004674">
    <property type="term" value="F:protein serine/threonine kinase activity"/>
    <property type="evidence" value="ECO:0007669"/>
    <property type="project" value="UniProtKB-KW"/>
</dbReference>
<dbReference type="Pfam" id="PF00069">
    <property type="entry name" value="Pkinase"/>
    <property type="match status" value="1"/>
</dbReference>
<feature type="domain" description="Protein kinase" evidence="14">
    <location>
        <begin position="505"/>
        <end position="789"/>
    </location>
</feature>
<comment type="subcellular location">
    <subcellularLocation>
        <location evidence="1">Membrane</location>
        <topology evidence="1">Single-pass type I membrane protein</topology>
    </subcellularLocation>
</comment>
<keyword evidence="16" id="KW-1185">Reference proteome</keyword>
<feature type="compositionally biased region" description="Polar residues" evidence="13">
    <location>
        <begin position="160"/>
        <end position="172"/>
    </location>
</feature>
<feature type="region of interest" description="Disordered" evidence="13">
    <location>
        <begin position="427"/>
        <end position="456"/>
    </location>
</feature>
<evidence type="ECO:0000256" key="1">
    <source>
        <dbReference type="ARBA" id="ARBA00004479"/>
    </source>
</evidence>
<evidence type="ECO:0000256" key="5">
    <source>
        <dbReference type="ARBA" id="ARBA00022729"/>
    </source>
</evidence>
<keyword evidence="6 12" id="KW-0547">Nucleotide-binding</keyword>
<feature type="binding site" evidence="12">
    <location>
        <position position="534"/>
    </location>
    <ligand>
        <name>ATP</name>
        <dbReference type="ChEBI" id="CHEBI:30616"/>
    </ligand>
</feature>
<evidence type="ECO:0000256" key="6">
    <source>
        <dbReference type="ARBA" id="ARBA00022741"/>
    </source>
</evidence>
<dbReference type="Pfam" id="PF22215">
    <property type="entry name" value="MLKL_N"/>
    <property type="match status" value="1"/>
</dbReference>
<evidence type="ECO:0000259" key="14">
    <source>
        <dbReference type="PROSITE" id="PS50011"/>
    </source>
</evidence>
<dbReference type="PROSITE" id="PS50011">
    <property type="entry name" value="PROTEIN_KINASE_DOM"/>
    <property type="match status" value="1"/>
</dbReference>
<dbReference type="CDD" id="cd21037">
    <property type="entry name" value="MLKL_NTD"/>
    <property type="match status" value="1"/>
</dbReference>
<dbReference type="InterPro" id="IPR054000">
    <property type="entry name" value="MLKL_N"/>
</dbReference>
<evidence type="ECO:0000256" key="4">
    <source>
        <dbReference type="ARBA" id="ARBA00022692"/>
    </source>
</evidence>
<dbReference type="SMART" id="SM00220">
    <property type="entry name" value="S_TKc"/>
    <property type="match status" value="1"/>
</dbReference>
<keyword evidence="5" id="KW-0732">Signal</keyword>
<sequence>MADVLGSVDKVVKLALSIKKAVQTVRRNKVRCHGIEKLVSRVSAILVHLQATGMVNELAMSSALEDLVETLDSALKKITYCQKKHYLSSIIGSGDVAEQLHRVHDDISNKMMLVMFATHVHSTVLIENLCLLSSTPTVSIEDDVTQVGNGSSFGKKETGSHSNNSTSVHEISGSSETDCIHSIVKSKNILPSWSGAVDIYSSSTNAAEVHDLGDQKDDENAAKGEVNIEEYDLEKILDEQETHDLYCPNCKSCITRRVILKKRKRTARQARRDGPPKKIQLEEPCANVSNQAPDESYDQELPDIFGCLSCFSIFIPTGCGFNIFRIFQRRDQYQQVQIQYPTAPDSLKEPLLNGSLSSNVKAPIEDIASSLHSHVIVHEAEQFKKPSPVHSVQTTTATNEEENKQPYSEFHGTASSPVIVRISPSLRSETVDSEGPPHITLPTLLGDETPPASSHRDGWDIQKATAHGDLIESFTSLSVIPVAAAAKTSLKKFSLSELEDATHNFLEDNIIGRGGFATVYKGVLHDGFVVAVKKIQYPYQLSMERICDELTHVSKLEHKNIVQLLGYGHGVLERAEMLQDNKVTGGKDDLYLFLVEEYMTNGSLDNIIYGSKFDWSSRFSLMHGIAHGLIYLHEQQHVHLDLKPDNVLIDSDMNPKITDFGRARMLDQGDDVTTRDTDYLLAGTMGYMPPEYIMEGIVSKMYDVYSFGVILLESISSMCGFESARHQASIKWAWTAREAGQMEELLDPSLCSESQVKEARRCLEIGLLCTQSDWADRPTMVDVVEMLELDSRRELPTPKQQEYTKGRSA</sequence>
<keyword evidence="8 12" id="KW-0067">ATP-binding</keyword>
<accession>A0ABC9EHS3</accession>
<protein>
    <recommendedName>
        <fullName evidence="14">Protein kinase domain-containing protein</fullName>
    </recommendedName>
</protein>
<dbReference type="InterPro" id="IPR059179">
    <property type="entry name" value="MLKL-like_MCAfunc"/>
</dbReference>
<reference evidence="15 16" key="2">
    <citation type="submission" date="2024-10" db="EMBL/GenBank/DDBJ databases">
        <authorList>
            <person name="Ryan C."/>
        </authorList>
    </citation>
    <scope>NUCLEOTIDE SEQUENCE [LARGE SCALE GENOMIC DNA]</scope>
</reference>
<keyword evidence="3" id="KW-0808">Transferase</keyword>
<dbReference type="GO" id="GO:0016020">
    <property type="term" value="C:membrane"/>
    <property type="evidence" value="ECO:0007669"/>
    <property type="project" value="UniProtKB-SubCell"/>
</dbReference>
<evidence type="ECO:0000256" key="13">
    <source>
        <dbReference type="SAM" id="MobiDB-lite"/>
    </source>
</evidence>
<dbReference type="FunFam" id="1.10.510.10:FF:000590">
    <property type="entry name" value="PR5-like receptor kinase"/>
    <property type="match status" value="1"/>
</dbReference>
<feature type="compositionally biased region" description="Basic and acidic residues" evidence="13">
    <location>
        <begin position="270"/>
        <end position="281"/>
    </location>
</feature>
<dbReference type="InterPro" id="IPR011009">
    <property type="entry name" value="Kinase-like_dom_sf"/>
</dbReference>
<dbReference type="Gene3D" id="1.10.510.10">
    <property type="entry name" value="Transferase(Phosphotransferase) domain 1"/>
    <property type="match status" value="1"/>
</dbReference>
<evidence type="ECO:0000256" key="2">
    <source>
        <dbReference type="ARBA" id="ARBA00022527"/>
    </source>
</evidence>
<evidence type="ECO:0000256" key="3">
    <source>
        <dbReference type="ARBA" id="ARBA00022679"/>
    </source>
</evidence>
<dbReference type="SUPFAM" id="SSF56112">
    <property type="entry name" value="Protein kinase-like (PK-like)"/>
    <property type="match status" value="1"/>
</dbReference>
<organism evidence="15 16">
    <name type="scientific">Urochloa decumbens</name>
    <dbReference type="NCBI Taxonomy" id="240449"/>
    <lineage>
        <taxon>Eukaryota</taxon>
        <taxon>Viridiplantae</taxon>
        <taxon>Streptophyta</taxon>
        <taxon>Embryophyta</taxon>
        <taxon>Tracheophyta</taxon>
        <taxon>Spermatophyta</taxon>
        <taxon>Magnoliopsida</taxon>
        <taxon>Liliopsida</taxon>
        <taxon>Poales</taxon>
        <taxon>Poaceae</taxon>
        <taxon>PACMAD clade</taxon>
        <taxon>Panicoideae</taxon>
        <taxon>Panicodae</taxon>
        <taxon>Paniceae</taxon>
        <taxon>Melinidinae</taxon>
        <taxon>Urochloa</taxon>
    </lineage>
</organism>
<evidence type="ECO:0000256" key="7">
    <source>
        <dbReference type="ARBA" id="ARBA00022777"/>
    </source>
</evidence>
<dbReference type="PANTHER" id="PTHR27006:SF601">
    <property type="entry name" value="PROTEIN KINASE DOMAIN-CONTAINING PROTEIN"/>
    <property type="match status" value="1"/>
</dbReference>
<keyword evidence="9" id="KW-1133">Transmembrane helix</keyword>
<dbReference type="Gene3D" id="3.30.200.20">
    <property type="entry name" value="Phosphorylase Kinase, domain 1"/>
    <property type="match status" value="1"/>
</dbReference>
<dbReference type="InterPro" id="IPR017441">
    <property type="entry name" value="Protein_kinase_ATP_BS"/>
</dbReference>
<dbReference type="GO" id="GO:0005524">
    <property type="term" value="F:ATP binding"/>
    <property type="evidence" value="ECO:0007669"/>
    <property type="project" value="UniProtKB-UniRule"/>
</dbReference>
<name>A0ABC9EHS3_9POAL</name>
<evidence type="ECO:0000256" key="8">
    <source>
        <dbReference type="ARBA" id="ARBA00022840"/>
    </source>
</evidence>
<keyword evidence="4" id="KW-0812">Transmembrane</keyword>
<dbReference type="InterPro" id="IPR036537">
    <property type="entry name" value="Adaptor_Cbl_N_dom_sf"/>
</dbReference>
<dbReference type="EMBL" id="OZ075114">
    <property type="protein sequence ID" value="CAL5056709.1"/>
    <property type="molecule type" value="Genomic_DNA"/>
</dbReference>
<keyword evidence="11" id="KW-0325">Glycoprotein</keyword>
<dbReference type="AlphaFoldDB" id="A0ABC9EHS3"/>
<feature type="region of interest" description="Disordered" evidence="13">
    <location>
        <begin position="386"/>
        <end position="410"/>
    </location>
</feature>
<feature type="region of interest" description="Disordered" evidence="13">
    <location>
        <begin position="264"/>
        <end position="283"/>
    </location>
</feature>